<reference evidence="1 2" key="1">
    <citation type="submission" date="2023-07" db="EMBL/GenBank/DDBJ databases">
        <title>Sorghum-associated microbial communities from plants grown in Nebraska, USA.</title>
        <authorList>
            <person name="Schachtman D."/>
        </authorList>
    </citation>
    <scope>NUCLEOTIDE SEQUENCE [LARGE SCALE GENOMIC DNA]</scope>
    <source>
        <strain evidence="1 2">DS1730</strain>
    </source>
</reference>
<dbReference type="Proteomes" id="UP001184614">
    <property type="component" value="Unassembled WGS sequence"/>
</dbReference>
<organism evidence="1 2">
    <name type="scientific">Brucella pseudogrignonensis</name>
    <dbReference type="NCBI Taxonomy" id="419475"/>
    <lineage>
        <taxon>Bacteria</taxon>
        <taxon>Pseudomonadati</taxon>
        <taxon>Pseudomonadota</taxon>
        <taxon>Alphaproteobacteria</taxon>
        <taxon>Hyphomicrobiales</taxon>
        <taxon>Brucellaceae</taxon>
        <taxon>Brucella/Ochrobactrum group</taxon>
        <taxon>Brucella</taxon>
    </lineage>
</organism>
<dbReference type="EMBL" id="JAVDQT010000004">
    <property type="protein sequence ID" value="MDR6433067.1"/>
    <property type="molecule type" value="Genomic_DNA"/>
</dbReference>
<accession>A0ABU1MAK9</accession>
<comment type="caution">
    <text evidence="1">The sequence shown here is derived from an EMBL/GenBank/DDBJ whole genome shotgun (WGS) entry which is preliminary data.</text>
</comment>
<gene>
    <name evidence="1" type="ORF">J2782_002813</name>
</gene>
<protein>
    <submittedName>
        <fullName evidence="1">Uncharacterized protein</fullName>
    </submittedName>
</protein>
<name>A0ABU1MAK9_9HYPH</name>
<proteinExistence type="predicted"/>
<keyword evidence="2" id="KW-1185">Reference proteome</keyword>
<evidence type="ECO:0000313" key="1">
    <source>
        <dbReference type="EMBL" id="MDR6433067.1"/>
    </source>
</evidence>
<sequence>MVAGSVWLEKLLEYSGSRQIIQPMRVGAPFLGDQMKRKRDDVREKYVKHIIRAPICSRQISALKL</sequence>
<evidence type="ECO:0000313" key="2">
    <source>
        <dbReference type="Proteomes" id="UP001184614"/>
    </source>
</evidence>